<dbReference type="AlphaFoldDB" id="A0A409XPC6"/>
<sequence>MFSLILIDLESKLISIFYRPETPPNTPRRVCIAAQRSERDAHALESPQARRTPHQSQIPHIEPLRFEIPDLLAALPVPVPPVLTVAVPALNPPAVPVLDDPAPAPLLQPAMFNGVQYNNLPANLAQLLAAVPPAPLPPQRGGRRVRPAPAPAPAFAPVPVPAAAAAALLQPAIFNGIQYNNLPENLAELLVAVPPAPLPLQQGGHRVHAQPFPMPPPVLLAPFQPPPELPEPLQLPPPIVPALLQHVLPAPLPPLLPNVHSLLRAARQPFSRDWPVHNLGKMDVKCANCGALHWMIECLTSSTKDLITFGMCCFSGKIVLPKLKNPPRELDALLKNNDPQSKNFRNHIRQYSNALAMTSLGVTVDHAINNRPGPYIGVTPLYAQLYIFDPVEALNFRMRHPANSGLDRTTMSILQDMLYRSHSGVQLYKQAFEVTHNMPIDQQCTIALRYE</sequence>
<organism evidence="1 2">
    <name type="scientific">Psilocybe cyanescens</name>
    <dbReference type="NCBI Taxonomy" id="93625"/>
    <lineage>
        <taxon>Eukaryota</taxon>
        <taxon>Fungi</taxon>
        <taxon>Dikarya</taxon>
        <taxon>Basidiomycota</taxon>
        <taxon>Agaricomycotina</taxon>
        <taxon>Agaricomycetes</taxon>
        <taxon>Agaricomycetidae</taxon>
        <taxon>Agaricales</taxon>
        <taxon>Agaricineae</taxon>
        <taxon>Strophariaceae</taxon>
        <taxon>Psilocybe</taxon>
    </lineage>
</organism>
<name>A0A409XPC6_PSICY</name>
<proteinExistence type="predicted"/>
<evidence type="ECO:0008006" key="3">
    <source>
        <dbReference type="Google" id="ProtNLM"/>
    </source>
</evidence>
<dbReference type="PANTHER" id="PTHR45786">
    <property type="entry name" value="DNA BINDING PROTEIN-LIKE"/>
    <property type="match status" value="1"/>
</dbReference>
<reference evidence="1 2" key="1">
    <citation type="journal article" date="2018" name="Evol. Lett.">
        <title>Horizontal gene cluster transfer increased hallucinogenic mushroom diversity.</title>
        <authorList>
            <person name="Reynolds H.T."/>
            <person name="Vijayakumar V."/>
            <person name="Gluck-Thaler E."/>
            <person name="Korotkin H.B."/>
            <person name="Matheny P.B."/>
            <person name="Slot J.C."/>
        </authorList>
    </citation>
    <scope>NUCLEOTIDE SEQUENCE [LARGE SCALE GENOMIC DNA]</scope>
    <source>
        <strain evidence="1 2">2631</strain>
    </source>
</reference>
<dbReference type="InParanoid" id="A0A409XPC6"/>
<comment type="caution">
    <text evidence="1">The sequence shown here is derived from an EMBL/GenBank/DDBJ whole genome shotgun (WGS) entry which is preliminary data.</text>
</comment>
<evidence type="ECO:0000313" key="2">
    <source>
        <dbReference type="Proteomes" id="UP000283269"/>
    </source>
</evidence>
<evidence type="ECO:0000313" key="1">
    <source>
        <dbReference type="EMBL" id="PPQ92570.1"/>
    </source>
</evidence>
<dbReference type="OrthoDB" id="2272314at2759"/>
<dbReference type="EMBL" id="NHYD01001023">
    <property type="protein sequence ID" value="PPQ92570.1"/>
    <property type="molecule type" value="Genomic_DNA"/>
</dbReference>
<dbReference type="STRING" id="93625.A0A409XPC6"/>
<dbReference type="Proteomes" id="UP000283269">
    <property type="component" value="Unassembled WGS sequence"/>
</dbReference>
<gene>
    <name evidence="1" type="ORF">CVT25_007312</name>
</gene>
<accession>A0A409XPC6</accession>
<protein>
    <recommendedName>
        <fullName evidence="3">Helitron helicase-like domain-containing protein</fullName>
    </recommendedName>
</protein>
<dbReference type="PANTHER" id="PTHR45786:SF74">
    <property type="entry name" value="ATP-DEPENDENT DNA HELICASE"/>
    <property type="match status" value="1"/>
</dbReference>
<keyword evidence="2" id="KW-1185">Reference proteome</keyword>